<comment type="caution">
    <text evidence="4">The sequence shown here is derived from an EMBL/GenBank/DDBJ whole genome shotgun (WGS) entry which is preliminary data.</text>
</comment>
<evidence type="ECO:0000313" key="4">
    <source>
        <dbReference type="EMBL" id="HJG32006.1"/>
    </source>
</evidence>
<dbReference type="EMBL" id="DYVF01000071">
    <property type="protein sequence ID" value="HJG32006.1"/>
    <property type="molecule type" value="Genomic_DNA"/>
</dbReference>
<evidence type="ECO:0000256" key="2">
    <source>
        <dbReference type="SAM" id="MobiDB-lite"/>
    </source>
</evidence>
<keyword evidence="1" id="KW-0175">Coiled coil</keyword>
<dbReference type="AlphaFoldDB" id="A0A921LRG4"/>
<name>A0A921LRG4_9ACTN</name>
<protein>
    <recommendedName>
        <fullName evidence="6">N-terminal domain of peptidoglycan hydrolase CwlO-containing protein</fullName>
    </recommendedName>
</protein>
<accession>A0A921LRG4</accession>
<keyword evidence="3" id="KW-0732">Signal</keyword>
<proteinExistence type="predicted"/>
<evidence type="ECO:0000313" key="5">
    <source>
        <dbReference type="Proteomes" id="UP000746751"/>
    </source>
</evidence>
<reference evidence="4" key="1">
    <citation type="journal article" date="2021" name="PeerJ">
        <title>Extensive microbial diversity within the chicken gut microbiome revealed by metagenomics and culture.</title>
        <authorList>
            <person name="Gilroy R."/>
            <person name="Ravi A."/>
            <person name="Getino M."/>
            <person name="Pursley I."/>
            <person name="Horton D.L."/>
            <person name="Alikhan N.F."/>
            <person name="Baker D."/>
            <person name="Gharbi K."/>
            <person name="Hall N."/>
            <person name="Watson M."/>
            <person name="Adriaenssens E.M."/>
            <person name="Foster-Nyarko E."/>
            <person name="Jarju S."/>
            <person name="Secka A."/>
            <person name="Antonio M."/>
            <person name="Oren A."/>
            <person name="Chaudhuri R.R."/>
            <person name="La Ragione R."/>
            <person name="Hildebrand F."/>
            <person name="Pallen M.J."/>
        </authorList>
    </citation>
    <scope>NUCLEOTIDE SEQUENCE</scope>
    <source>
        <strain evidence="4">ChiGjej2B2-7701</strain>
    </source>
</reference>
<evidence type="ECO:0000256" key="3">
    <source>
        <dbReference type="SAM" id="SignalP"/>
    </source>
</evidence>
<feature type="signal peptide" evidence="3">
    <location>
        <begin position="1"/>
        <end position="22"/>
    </location>
</feature>
<reference evidence="4" key="2">
    <citation type="submission" date="2021-09" db="EMBL/GenBank/DDBJ databases">
        <authorList>
            <person name="Gilroy R."/>
        </authorList>
    </citation>
    <scope>NUCLEOTIDE SEQUENCE</scope>
    <source>
        <strain evidence="4">ChiGjej2B2-7701</strain>
    </source>
</reference>
<feature type="region of interest" description="Disordered" evidence="2">
    <location>
        <begin position="195"/>
        <end position="219"/>
    </location>
</feature>
<dbReference type="Gene3D" id="6.10.250.3150">
    <property type="match status" value="1"/>
</dbReference>
<feature type="coiled-coil region" evidence="1">
    <location>
        <begin position="123"/>
        <end position="185"/>
    </location>
</feature>
<organism evidence="4 5">
    <name type="scientific">Collinsella ihumii</name>
    <dbReference type="NCBI Taxonomy" id="1720204"/>
    <lineage>
        <taxon>Bacteria</taxon>
        <taxon>Bacillati</taxon>
        <taxon>Actinomycetota</taxon>
        <taxon>Coriobacteriia</taxon>
        <taxon>Coriobacteriales</taxon>
        <taxon>Coriobacteriaceae</taxon>
        <taxon>Collinsella</taxon>
    </lineage>
</organism>
<feature type="coiled-coil region" evidence="1">
    <location>
        <begin position="26"/>
        <end position="81"/>
    </location>
</feature>
<feature type="chain" id="PRO_5038450923" description="N-terminal domain of peptidoglycan hydrolase CwlO-containing protein" evidence="3">
    <location>
        <begin position="23"/>
        <end position="351"/>
    </location>
</feature>
<gene>
    <name evidence="4" type="ORF">K8U80_11545</name>
</gene>
<evidence type="ECO:0008006" key="6">
    <source>
        <dbReference type="Google" id="ProtNLM"/>
    </source>
</evidence>
<dbReference type="Proteomes" id="UP000746751">
    <property type="component" value="Unassembled WGS sequence"/>
</dbReference>
<sequence length="351" mass="38155">MITCAALAVAFAAAPVVSPVAAYAVSNETQTQLNETQQRVEETTKAYEETQKNLEDLQKRIEENEAAIADIEAQLPALRAKAADAMRSQYKYRTTANTLLSVVLGTTSFDDAISTLAYMDQIQESSNQDIQRLNDVEAELEEKKAELTHAKAQAEEEQKRAAEALEEAQKLRSEAQAKAEREAAEELALLAGDTSAASGTGVDGGNASNTANQSGQTASTVVSGAVDWNMSRDEFIAEWTQRIDAYLSGSPLAGYGSVFATAAWDNGVDPRWSPAIACTESTKGAYCFRDYNAWGWMTSRQFGSWEESITAHVAFLAKNYGATLTPKAAQTYCPPTWQHWYNTVGGQMNLI</sequence>
<feature type="compositionally biased region" description="Polar residues" evidence="2">
    <location>
        <begin position="206"/>
        <end position="219"/>
    </location>
</feature>
<evidence type="ECO:0000256" key="1">
    <source>
        <dbReference type="SAM" id="Coils"/>
    </source>
</evidence>